<dbReference type="Pfam" id="PF02204">
    <property type="entry name" value="VPS9"/>
    <property type="match status" value="1"/>
</dbReference>
<feature type="region of interest" description="Disordered" evidence="2">
    <location>
        <begin position="224"/>
        <end position="277"/>
    </location>
</feature>
<dbReference type="GO" id="GO:0030133">
    <property type="term" value="C:transport vesicle"/>
    <property type="evidence" value="ECO:0007669"/>
    <property type="project" value="TreeGrafter"/>
</dbReference>
<dbReference type="SUPFAM" id="SSF109993">
    <property type="entry name" value="VPS9 domain"/>
    <property type="match status" value="1"/>
</dbReference>
<dbReference type="PROSITE" id="PS51205">
    <property type="entry name" value="VPS9"/>
    <property type="match status" value="1"/>
</dbReference>
<name>A0A2K1QXM9_9PEZI</name>
<feature type="compositionally biased region" description="Low complexity" evidence="2">
    <location>
        <begin position="563"/>
        <end position="577"/>
    </location>
</feature>
<protein>
    <recommendedName>
        <fullName evidence="3">VPS9 domain-containing protein</fullName>
    </recommendedName>
</protein>
<dbReference type="EMBL" id="NKHZ01000029">
    <property type="protein sequence ID" value="PNS19812.1"/>
    <property type="molecule type" value="Genomic_DNA"/>
</dbReference>
<dbReference type="GO" id="GO:0005770">
    <property type="term" value="C:late endosome"/>
    <property type="evidence" value="ECO:0007669"/>
    <property type="project" value="TreeGrafter"/>
</dbReference>
<accession>A0A2K1QXM9</accession>
<dbReference type="PANTHER" id="PTHR24170">
    <property type="entry name" value="ANKYRIN REPEAT DOMAIN-CONTAINING PROTEIN 27"/>
    <property type="match status" value="1"/>
</dbReference>
<dbReference type="GO" id="GO:0035091">
    <property type="term" value="F:phosphatidylinositol binding"/>
    <property type="evidence" value="ECO:0007669"/>
    <property type="project" value="InterPro"/>
</dbReference>
<evidence type="ECO:0000256" key="2">
    <source>
        <dbReference type="SAM" id="MobiDB-lite"/>
    </source>
</evidence>
<dbReference type="GO" id="GO:0005085">
    <property type="term" value="F:guanyl-nucleotide exchange factor activity"/>
    <property type="evidence" value="ECO:0007669"/>
    <property type="project" value="TreeGrafter"/>
</dbReference>
<dbReference type="GO" id="GO:0005886">
    <property type="term" value="C:plasma membrane"/>
    <property type="evidence" value="ECO:0007669"/>
    <property type="project" value="TreeGrafter"/>
</dbReference>
<feature type="compositionally biased region" description="Low complexity" evidence="2">
    <location>
        <begin position="640"/>
        <end position="652"/>
    </location>
</feature>
<feature type="compositionally biased region" description="Polar residues" evidence="2">
    <location>
        <begin position="241"/>
        <end position="271"/>
    </location>
</feature>
<dbReference type="CDD" id="cd06093">
    <property type="entry name" value="PX_domain"/>
    <property type="match status" value="1"/>
</dbReference>
<dbReference type="InterPro" id="IPR037191">
    <property type="entry name" value="VPS9_dom_sf"/>
</dbReference>
<organism evidence="4 5">
    <name type="scientific">Sphaceloma murrayae</name>
    <dbReference type="NCBI Taxonomy" id="2082308"/>
    <lineage>
        <taxon>Eukaryota</taxon>
        <taxon>Fungi</taxon>
        <taxon>Dikarya</taxon>
        <taxon>Ascomycota</taxon>
        <taxon>Pezizomycotina</taxon>
        <taxon>Dothideomycetes</taxon>
        <taxon>Dothideomycetidae</taxon>
        <taxon>Myriangiales</taxon>
        <taxon>Elsinoaceae</taxon>
        <taxon>Sphaceloma</taxon>
    </lineage>
</organism>
<dbReference type="GO" id="GO:0045022">
    <property type="term" value="P:early endosome to late endosome transport"/>
    <property type="evidence" value="ECO:0007669"/>
    <property type="project" value="TreeGrafter"/>
</dbReference>
<evidence type="ECO:0000259" key="3">
    <source>
        <dbReference type="PROSITE" id="PS51205"/>
    </source>
</evidence>
<dbReference type="PANTHER" id="PTHR24170:SF1">
    <property type="entry name" value="DOMAIN PROTEIN, PUTATIVE (AFU_ORTHOLOGUE AFUA_1G09870)-RELATED"/>
    <property type="match status" value="1"/>
</dbReference>
<dbReference type="InParanoid" id="A0A2K1QXM9"/>
<dbReference type="GO" id="GO:0097422">
    <property type="term" value="C:tubular endosome"/>
    <property type="evidence" value="ECO:0007669"/>
    <property type="project" value="TreeGrafter"/>
</dbReference>
<sequence length="1287" mass="143619">MQPVNPFLRAFFRSALPAQCLPIHHHILLVPTTDVLLHSRDRESGALFSDLAGTEDFLASHVLRVTGGVAPGMKDGSNARESKGKAKQYLTINARTVVIKDSFVYSNKGFKSLNQAQLINDSIFYPDVSDNQQWIVYYISRPLIGTVDPIAIAPAILTTRADREKADTEKAELASPAESSNTPIGNPHKKNVKTFTDLLNEFPMIARSMQGGLERLFKEFTDRFEKPMPKKSSRPPSVRSQGSATSLHDSLATLKSSVSSETTTLRNTSFSLDPDEDEMRSALESAVSAGIDLFQAVDKQQLSMVGATTSLSGPAVERLIERYIAEQLHERALFPRLCLVKRDDDSELDSRIRRMLDIDIAQVGIPIEGGRPGKRKLALRLDEAVAMFKKQGVASSPQEMIETLLATEKIIATGSASKAKDDNENEKQALAMTMNADTLVSMLLIVVIRSGVRHLNARLSYMKHFVFIDEVETGETGYAISTFEAVLAYLANDSDPLRRASRHNNQLWHAAREGNLSKLQSLLEPYGEEQMQHSPIEEESLRSGQIRSGDGTSWDAEEASAQSGPSSVSRPDSRSSSNGLDFAAVGGSLEHVFPFTRPPTPPPELEPERPRTKRVSMAAVRSGSVSSNYSSRSHSRRESSTSVASGASGGVSADTSLETLAQTQNMQGDSLLMMAIDAAQREVLQYFLTLEEHYPIDFVLSDTNTEGTTLLSAAIQSEQRDIATLLLDQILSQVKSRQKLSDYFSTQDSKGRCVAHYVFNRPELLDKIGAILPWRLRDKNGQTPLFALCRSYDHSQYHSMVSHALALAAASQQDHEKLHLDDHVDNKGNTLLHIVNDPSITTRILEYADADVNAANDKKFTPFMVASKYGKMDLARALFADPRVELQSRDLRGLSAIELAKDDEIRNKIDDMVLLSRPVGDDGRITTVVRSFFVEDATVRLIVKSGQSNPDGTVTVTTSRRSLADFENLAKWLSMEQPASWLPTHFNMASPFMIPSKPSRTVLRDIQLRLDNFLRNLLTHGTFSTHEMVWEFFLVPEMDPIMLAERSKHKAEIRVEKVRDEFEPITDTTEVEIFVSHAHEQVRKLSNMTRALTRRVNRQRQCQHDLADLARFASSALSTLTFLPPKHKTAYERYVKTLVSTESSPVAAFYYALHSIGSSSTALLVALNRPTHLIGSMDSSKHTLDRTLGSLQRQSRWTPNIGFFDETRKAIAEEAQVKAEKTRRELETLGSELRYTQQTVAAEMASWQEQHVREGRRVLKELAKGMVIRERDRLDGMKRALRELRRL</sequence>
<comment type="similarity">
    <text evidence="1">Belongs to the UPF0507 family.</text>
</comment>
<dbReference type="OrthoDB" id="7464126at2759"/>
<dbReference type="GO" id="GO:0005769">
    <property type="term" value="C:early endosome"/>
    <property type="evidence" value="ECO:0007669"/>
    <property type="project" value="TreeGrafter"/>
</dbReference>
<dbReference type="InterPro" id="IPR036871">
    <property type="entry name" value="PX_dom_sf"/>
</dbReference>
<dbReference type="InterPro" id="IPR003123">
    <property type="entry name" value="VPS9"/>
</dbReference>
<feature type="compositionally biased region" description="Basic and acidic residues" evidence="2">
    <location>
        <begin position="163"/>
        <end position="172"/>
    </location>
</feature>
<dbReference type="GO" id="GO:0000149">
    <property type="term" value="F:SNARE binding"/>
    <property type="evidence" value="ECO:0007669"/>
    <property type="project" value="TreeGrafter"/>
</dbReference>
<proteinExistence type="inferred from homology"/>
<dbReference type="InterPro" id="IPR036770">
    <property type="entry name" value="Ankyrin_rpt-contain_sf"/>
</dbReference>
<dbReference type="Pfam" id="PF13857">
    <property type="entry name" value="Ank_5"/>
    <property type="match status" value="1"/>
</dbReference>
<dbReference type="SUPFAM" id="SSF64268">
    <property type="entry name" value="PX domain"/>
    <property type="match status" value="1"/>
</dbReference>
<gene>
    <name evidence="4" type="ORF">CAC42_7779</name>
</gene>
<comment type="caution">
    <text evidence="4">The sequence shown here is derived from an EMBL/GenBank/DDBJ whole genome shotgun (WGS) entry which is preliminary data.</text>
</comment>
<dbReference type="Proteomes" id="UP000243797">
    <property type="component" value="Unassembled WGS sequence"/>
</dbReference>
<dbReference type="STRING" id="2082308.A0A2K1QXM9"/>
<keyword evidence="5" id="KW-1185">Reference proteome</keyword>
<dbReference type="SUPFAM" id="SSF48403">
    <property type="entry name" value="Ankyrin repeat"/>
    <property type="match status" value="1"/>
</dbReference>
<feature type="compositionally biased region" description="Low complexity" evidence="2">
    <location>
        <begin position="620"/>
        <end position="632"/>
    </location>
</feature>
<dbReference type="Gene3D" id="1.25.40.20">
    <property type="entry name" value="Ankyrin repeat-containing domain"/>
    <property type="match status" value="1"/>
</dbReference>
<dbReference type="InterPro" id="IPR051248">
    <property type="entry name" value="UPF0507/Ank_repeat_27"/>
</dbReference>
<dbReference type="Gene3D" id="1.20.1050.80">
    <property type="entry name" value="VPS9 domain"/>
    <property type="match status" value="1"/>
</dbReference>
<evidence type="ECO:0000313" key="5">
    <source>
        <dbReference type="Proteomes" id="UP000243797"/>
    </source>
</evidence>
<dbReference type="InterPro" id="IPR002110">
    <property type="entry name" value="Ankyrin_rpt"/>
</dbReference>
<evidence type="ECO:0000256" key="1">
    <source>
        <dbReference type="ARBA" id="ARBA00007428"/>
    </source>
</evidence>
<evidence type="ECO:0000313" key="4">
    <source>
        <dbReference type="EMBL" id="PNS19812.1"/>
    </source>
</evidence>
<reference evidence="4 5" key="1">
    <citation type="submission" date="2017-06" db="EMBL/GenBank/DDBJ databases">
        <title>Draft genome sequence of a variant of Elsinoe murrayae.</title>
        <authorList>
            <person name="Cheng Q."/>
        </authorList>
    </citation>
    <scope>NUCLEOTIDE SEQUENCE [LARGE SCALE GENOMIC DNA]</scope>
    <source>
        <strain evidence="4 5">CQ-2017a</strain>
    </source>
</reference>
<feature type="region of interest" description="Disordered" evidence="2">
    <location>
        <begin position="527"/>
        <end position="652"/>
    </location>
</feature>
<feature type="domain" description="VPS9" evidence="3">
    <location>
        <begin position="342"/>
        <end position="499"/>
    </location>
</feature>
<feature type="region of interest" description="Disordered" evidence="2">
    <location>
        <begin position="163"/>
        <end position="189"/>
    </location>
</feature>